<dbReference type="InterPro" id="IPR022552">
    <property type="entry name" value="UPF_Ycf55"/>
</dbReference>
<name>A0A1C9CG32_9FLOR</name>
<organism evidence="2">
    <name type="scientific">Hildenbrandia rubra</name>
    <dbReference type="NCBI Taxonomy" id="31481"/>
    <lineage>
        <taxon>Eukaryota</taxon>
        <taxon>Rhodophyta</taxon>
        <taxon>Florideophyceae</taxon>
        <taxon>Hildenbrandiophycidae</taxon>
        <taxon>Hildenbrandiales</taxon>
        <taxon>Hildenbrandiaceae</taxon>
        <taxon>Hildenbrandia</taxon>
    </lineage>
</organism>
<keyword evidence="1" id="KW-1133">Transmembrane helix</keyword>
<keyword evidence="1" id="KW-0812">Transmembrane</keyword>
<dbReference type="Pfam" id="PF12452">
    <property type="entry name" value="DUF3685"/>
    <property type="match status" value="1"/>
</dbReference>
<dbReference type="RefSeq" id="YP_009294101.1">
    <property type="nucleotide sequence ID" value="NC_031146.1"/>
</dbReference>
<keyword evidence="1" id="KW-0472">Membrane</keyword>
<dbReference type="PIRSF" id="PIRSF036962">
    <property type="entry name" value="UCP036962_SignTr_Ycf55"/>
    <property type="match status" value="1"/>
</dbReference>
<evidence type="ECO:0000256" key="1">
    <source>
        <dbReference type="SAM" id="Phobius"/>
    </source>
</evidence>
<keyword evidence="2" id="KW-0934">Plastid</keyword>
<proteinExistence type="predicted"/>
<protein>
    <submittedName>
        <fullName evidence="2">Uncharacterized protein</fullName>
    </submittedName>
</protein>
<dbReference type="AlphaFoldDB" id="A0A1C9CG32"/>
<dbReference type="InterPro" id="IPR017077">
    <property type="entry name" value="Uncharacterised_Ycf55_algae"/>
</dbReference>
<evidence type="ECO:0000313" key="2">
    <source>
        <dbReference type="EMBL" id="AOM67343.1"/>
    </source>
</evidence>
<reference evidence="2" key="1">
    <citation type="journal article" date="2016" name="BMC Biol.">
        <title>Parallel evolution of highly conserved plastid genome architecture in red seaweeds and seed plants.</title>
        <authorList>
            <person name="Lee J."/>
            <person name="Cho C.H."/>
            <person name="Park S.I."/>
            <person name="Choi J.W."/>
            <person name="Song H.S."/>
            <person name="West J.A."/>
            <person name="Bhattacharya D."/>
            <person name="Yoon H.S."/>
        </authorList>
    </citation>
    <scope>NUCLEOTIDE SEQUENCE</scope>
</reference>
<dbReference type="GeneID" id="29070007"/>
<feature type="transmembrane region" description="Helical" evidence="1">
    <location>
        <begin position="287"/>
        <end position="308"/>
    </location>
</feature>
<dbReference type="EMBL" id="KX284724">
    <property type="protein sequence ID" value="AOM67343.1"/>
    <property type="molecule type" value="Genomic_DNA"/>
</dbReference>
<gene>
    <name evidence="2" type="primary">ycf55</name>
    <name evidence="2" type="ORF">Hrub_099</name>
</gene>
<accession>A0A1C9CG32</accession>
<sequence length="326" mass="37928">MSSLLSEKLFKTTWPDNLDEHLDEIVAYLFCQTRSKIMHNLVNKSQTVLMLDLIIPNAREKLLILVLQEFESLILDIAEAELSISDIYAVNSKILYDLVCKSGNKFLNNILQVNKKFDLRVLTEDLYFRSILKDNKVISGNLISYLLFGTSESINISFQYVEALLHNLIIKISDLSLYFILNRKNIYKVICQIPVAHLIFSPKCWSMRSIEELQNNLAYQNIKYFYVDQPKAVYSNRYQVIILSPQGILDKTVAIDRLDELSNLSHTHSWLLNLLEVQDFFLPKFKYIIFITGRIIIYISFSIINNLLQFLFHAITRSLVKLVKNS</sequence>
<geneLocation type="plastid" evidence="2"/>